<organism evidence="1 2">
    <name type="scientific">Aliikangiella marina</name>
    <dbReference type="NCBI Taxonomy" id="1712262"/>
    <lineage>
        <taxon>Bacteria</taxon>
        <taxon>Pseudomonadati</taxon>
        <taxon>Pseudomonadota</taxon>
        <taxon>Gammaproteobacteria</taxon>
        <taxon>Oceanospirillales</taxon>
        <taxon>Pleioneaceae</taxon>
        <taxon>Aliikangiella</taxon>
    </lineage>
</organism>
<evidence type="ECO:0000313" key="2">
    <source>
        <dbReference type="Proteomes" id="UP000317839"/>
    </source>
</evidence>
<proteinExistence type="predicted"/>
<sequence>MQTLSKTDLMPLEQYAAARGDFRSKFMRYKKQRQFQLDDNIRFYFEDRITVQYQIQEMLRVEKIFEAEAIQEELDAYTPLISGENNIKATLMLEYPDVDERRIKLAERTGIEDTIWLQVSDFVKVMAIANEDLDRSTDEKTSSVHFLRFELSDEMVDAVLAGANITLGIDHPANRVSGVTIPLEILKSLRADLDNRVEKPFLQQLE</sequence>
<evidence type="ECO:0000313" key="1">
    <source>
        <dbReference type="EMBL" id="TQV70872.1"/>
    </source>
</evidence>
<dbReference type="EMBL" id="VIKR01000007">
    <property type="protein sequence ID" value="TQV70872.1"/>
    <property type="molecule type" value="Genomic_DNA"/>
</dbReference>
<dbReference type="InterPro" id="IPR021890">
    <property type="entry name" value="DUF3501"/>
</dbReference>
<gene>
    <name evidence="1" type="ORF">FLL45_21325</name>
</gene>
<reference evidence="1 2" key="1">
    <citation type="submission" date="2019-06" db="EMBL/GenBank/DDBJ databases">
        <title>Draft genome of Aliikangiella marina GYP-15.</title>
        <authorList>
            <person name="Wang G."/>
        </authorList>
    </citation>
    <scope>NUCLEOTIDE SEQUENCE [LARGE SCALE GENOMIC DNA]</scope>
    <source>
        <strain evidence="1 2">GYP-15</strain>
    </source>
</reference>
<dbReference type="AlphaFoldDB" id="A0A545T0Y4"/>
<comment type="caution">
    <text evidence="1">The sequence shown here is derived from an EMBL/GenBank/DDBJ whole genome shotgun (WGS) entry which is preliminary data.</text>
</comment>
<dbReference type="OrthoDB" id="9780579at2"/>
<accession>A0A545T0Y4</accession>
<keyword evidence="2" id="KW-1185">Reference proteome</keyword>
<protein>
    <submittedName>
        <fullName evidence="1">DUF3501 family protein</fullName>
    </submittedName>
</protein>
<dbReference type="Pfam" id="PF12007">
    <property type="entry name" value="DUF3501"/>
    <property type="match status" value="1"/>
</dbReference>
<dbReference type="Proteomes" id="UP000317839">
    <property type="component" value="Unassembled WGS sequence"/>
</dbReference>
<name>A0A545T0Y4_9GAMM</name>
<dbReference type="RefSeq" id="WP_142944090.1">
    <property type="nucleotide sequence ID" value="NZ_VIKR01000007.1"/>
</dbReference>